<evidence type="ECO:0000256" key="7">
    <source>
        <dbReference type="ARBA" id="ARBA00022898"/>
    </source>
</evidence>
<evidence type="ECO:0000256" key="8">
    <source>
        <dbReference type="ARBA" id="ARBA00023133"/>
    </source>
</evidence>
<sequence length="420" mass="44905">MTALLNFFEKEMRDFGDQRREFLEVRRRAGHFPLATARGAAGDPEREIRIWCSNDYLGMGQAPCVLTALQEAAREYGAGSGGSRNISGTNPIHVLLEAELAELHGKPAALLFSTGFGANDGALSVIAGKAPGAVVYSDEKNHASIIDGIRHSGAEKYVFRHNDMAHLEQLLAAAAPDRPKLIAFESVYSMDGDLAPLADIGELARRYGATTYIDEVHAVGMYGPRGAGIAAQQGIADEFTVVMGTLAKAFGTVGGYIAGPQAIIEAVRAYARPFIFTTSLPPALAAGALAAVRHLKQSSAERESLLRNARLLQRLLDERRIPYRSPMSHIVSIAVGDERLCREISALLLRDHGIYVQAIDAPSVPPGQAILRAAPSATHRIEDVRTFAAALDDIWTELGVARTGDQAPMGEAMANSGGAQ</sequence>
<dbReference type="InterPro" id="IPR010961">
    <property type="entry name" value="4pyrrol_synth_NH2levulA_synth"/>
</dbReference>
<dbReference type="PANTHER" id="PTHR13693">
    <property type="entry name" value="CLASS II AMINOTRANSFERASE/8-AMINO-7-OXONONANOATE SYNTHASE"/>
    <property type="match status" value="1"/>
</dbReference>
<evidence type="ECO:0000256" key="6">
    <source>
        <dbReference type="ARBA" id="ARBA00022679"/>
    </source>
</evidence>
<evidence type="ECO:0000256" key="4">
    <source>
        <dbReference type="ARBA" id="ARBA00013187"/>
    </source>
</evidence>
<evidence type="ECO:0000256" key="12">
    <source>
        <dbReference type="ARBA" id="ARBA00032773"/>
    </source>
</evidence>
<comment type="similarity">
    <text evidence="3 15">Belongs to the class-II pyridoxal-phosphate-dependent aminotransferase family.</text>
</comment>
<dbReference type="CDD" id="cd06454">
    <property type="entry name" value="KBL_like"/>
    <property type="match status" value="1"/>
</dbReference>
<keyword evidence="8" id="KW-0350">Heme biosynthesis</keyword>
<dbReference type="NCBIfam" id="TIGR01821">
    <property type="entry name" value="5aminolev_synth"/>
    <property type="match status" value="1"/>
</dbReference>
<dbReference type="InterPro" id="IPR004839">
    <property type="entry name" value="Aminotransferase_I/II_large"/>
</dbReference>
<comment type="pathway">
    <text evidence="2">Porphyrin-containing compound metabolism; protoporphyrin-IX biosynthesis; 5-aminolevulinate from glycine: step 1/1.</text>
</comment>
<evidence type="ECO:0000256" key="5">
    <source>
        <dbReference type="ARBA" id="ARBA00013257"/>
    </source>
</evidence>
<dbReference type="Proteomes" id="UP001601521">
    <property type="component" value="Unassembled WGS sequence"/>
</dbReference>
<dbReference type="EMBL" id="JBIALX010000005">
    <property type="protein sequence ID" value="MFF0454351.1"/>
    <property type="molecule type" value="Genomic_DNA"/>
</dbReference>
<comment type="catalytic activity">
    <reaction evidence="14">
        <text>6-carboxyhexanoyl-[ACP] + L-alanine + H(+) = (8S)-8-amino-7-oxononanoate + holo-[ACP] + CO2</text>
        <dbReference type="Rhea" id="RHEA:42288"/>
        <dbReference type="Rhea" id="RHEA-COMP:9685"/>
        <dbReference type="Rhea" id="RHEA-COMP:9955"/>
        <dbReference type="ChEBI" id="CHEBI:15378"/>
        <dbReference type="ChEBI" id="CHEBI:16526"/>
        <dbReference type="ChEBI" id="CHEBI:57972"/>
        <dbReference type="ChEBI" id="CHEBI:64479"/>
        <dbReference type="ChEBI" id="CHEBI:78846"/>
        <dbReference type="ChEBI" id="CHEBI:149468"/>
        <dbReference type="EC" id="2.3.1.47"/>
    </reaction>
</comment>
<dbReference type="InterPro" id="IPR001917">
    <property type="entry name" value="Aminotrans_II_pyridoxalP_BS"/>
</dbReference>
<dbReference type="InterPro" id="IPR050087">
    <property type="entry name" value="AON_synthase_class-II"/>
</dbReference>
<comment type="catalytic activity">
    <reaction evidence="13">
        <text>succinyl-CoA + glycine + H(+) = 5-aminolevulinate + CO2 + CoA</text>
        <dbReference type="Rhea" id="RHEA:12921"/>
        <dbReference type="ChEBI" id="CHEBI:15378"/>
        <dbReference type="ChEBI" id="CHEBI:16526"/>
        <dbReference type="ChEBI" id="CHEBI:57287"/>
        <dbReference type="ChEBI" id="CHEBI:57292"/>
        <dbReference type="ChEBI" id="CHEBI:57305"/>
        <dbReference type="ChEBI" id="CHEBI:356416"/>
        <dbReference type="EC" id="2.3.1.37"/>
    </reaction>
</comment>
<name>A0ABW6NJA2_9NOCA</name>
<proteinExistence type="inferred from homology"/>
<dbReference type="Gene3D" id="3.90.1150.10">
    <property type="entry name" value="Aspartate Aminotransferase, domain 1"/>
    <property type="match status" value="1"/>
</dbReference>
<evidence type="ECO:0000256" key="1">
    <source>
        <dbReference type="ARBA" id="ARBA00001933"/>
    </source>
</evidence>
<evidence type="ECO:0000256" key="10">
    <source>
        <dbReference type="ARBA" id="ARBA00031691"/>
    </source>
</evidence>
<evidence type="ECO:0000256" key="9">
    <source>
        <dbReference type="ARBA" id="ARBA00023315"/>
    </source>
</evidence>
<dbReference type="RefSeq" id="WP_387251223.1">
    <property type="nucleotide sequence ID" value="NZ_JBIALX010000005.1"/>
</dbReference>
<evidence type="ECO:0000256" key="3">
    <source>
        <dbReference type="ARBA" id="ARBA00008392"/>
    </source>
</evidence>
<dbReference type="InterPro" id="IPR015422">
    <property type="entry name" value="PyrdxlP-dep_Trfase_small"/>
</dbReference>
<dbReference type="PANTHER" id="PTHR13693:SF102">
    <property type="entry name" value="2-AMINO-3-KETOBUTYRATE COENZYME A LIGASE, MITOCHONDRIAL"/>
    <property type="match status" value="1"/>
</dbReference>
<protein>
    <recommendedName>
        <fullName evidence="10">5-aminolevulinic acid synthase</fullName>
        <ecNumber evidence="5">2.3.1.37</ecNumber>
        <ecNumber evidence="4">2.3.1.47</ecNumber>
    </recommendedName>
    <alternativeName>
        <fullName evidence="11">Delta-ALA synthase</fullName>
    </alternativeName>
    <alternativeName>
        <fullName evidence="12">Delta-aminolevulinate synthase</fullName>
    </alternativeName>
</protein>
<evidence type="ECO:0000256" key="11">
    <source>
        <dbReference type="ARBA" id="ARBA00031945"/>
    </source>
</evidence>
<evidence type="ECO:0000259" key="16">
    <source>
        <dbReference type="Pfam" id="PF00155"/>
    </source>
</evidence>
<dbReference type="SUPFAM" id="SSF53383">
    <property type="entry name" value="PLP-dependent transferases"/>
    <property type="match status" value="1"/>
</dbReference>
<evidence type="ECO:0000256" key="2">
    <source>
        <dbReference type="ARBA" id="ARBA00005029"/>
    </source>
</evidence>
<keyword evidence="6 17" id="KW-0808">Transferase</keyword>
<dbReference type="EC" id="2.3.1.47" evidence="4"/>
<evidence type="ECO:0000256" key="14">
    <source>
        <dbReference type="ARBA" id="ARBA00047715"/>
    </source>
</evidence>
<dbReference type="InterPro" id="IPR015421">
    <property type="entry name" value="PyrdxlP-dep_Trfase_major"/>
</dbReference>
<comment type="caution">
    <text evidence="17">The sequence shown here is derived from an EMBL/GenBank/DDBJ whole genome shotgun (WGS) entry which is preliminary data.</text>
</comment>
<keyword evidence="7 15" id="KW-0663">Pyridoxal phosphate</keyword>
<evidence type="ECO:0000313" key="17">
    <source>
        <dbReference type="EMBL" id="MFF0454351.1"/>
    </source>
</evidence>
<reference evidence="17 18" key="1">
    <citation type="submission" date="2024-10" db="EMBL/GenBank/DDBJ databases">
        <title>The Natural Products Discovery Center: Release of the First 8490 Sequenced Strains for Exploring Actinobacteria Biosynthetic Diversity.</title>
        <authorList>
            <person name="Kalkreuter E."/>
            <person name="Kautsar S.A."/>
            <person name="Yang D."/>
            <person name="Bader C.D."/>
            <person name="Teijaro C.N."/>
            <person name="Fluegel L."/>
            <person name="Davis C.M."/>
            <person name="Simpson J.R."/>
            <person name="Lauterbach L."/>
            <person name="Steele A.D."/>
            <person name="Gui C."/>
            <person name="Meng S."/>
            <person name="Li G."/>
            <person name="Viehrig K."/>
            <person name="Ye F."/>
            <person name="Su P."/>
            <person name="Kiefer A.F."/>
            <person name="Nichols A."/>
            <person name="Cepeda A.J."/>
            <person name="Yan W."/>
            <person name="Fan B."/>
            <person name="Jiang Y."/>
            <person name="Adhikari A."/>
            <person name="Zheng C.-J."/>
            <person name="Schuster L."/>
            <person name="Cowan T.M."/>
            <person name="Smanski M.J."/>
            <person name="Chevrette M.G."/>
            <person name="De Carvalho L.P.S."/>
            <person name="Shen B."/>
        </authorList>
    </citation>
    <scope>NUCLEOTIDE SEQUENCE [LARGE SCALE GENOMIC DNA]</scope>
    <source>
        <strain evidence="17 18">NPDC004550</strain>
    </source>
</reference>
<dbReference type="GO" id="GO:0003870">
    <property type="term" value="F:5-aminolevulinate synthase activity"/>
    <property type="evidence" value="ECO:0007669"/>
    <property type="project" value="UniProtKB-EC"/>
</dbReference>
<accession>A0ABW6NJA2</accession>
<dbReference type="InterPro" id="IPR015424">
    <property type="entry name" value="PyrdxlP-dep_Trfase"/>
</dbReference>
<keyword evidence="9 17" id="KW-0012">Acyltransferase</keyword>
<keyword evidence="18" id="KW-1185">Reference proteome</keyword>
<evidence type="ECO:0000313" key="18">
    <source>
        <dbReference type="Proteomes" id="UP001601521"/>
    </source>
</evidence>
<evidence type="ECO:0000256" key="13">
    <source>
        <dbReference type="ARBA" id="ARBA00047654"/>
    </source>
</evidence>
<feature type="domain" description="Aminotransferase class I/classII large" evidence="16">
    <location>
        <begin position="51"/>
        <end position="391"/>
    </location>
</feature>
<dbReference type="Gene3D" id="3.40.640.10">
    <property type="entry name" value="Type I PLP-dependent aspartate aminotransferase-like (Major domain)"/>
    <property type="match status" value="1"/>
</dbReference>
<dbReference type="PROSITE" id="PS00599">
    <property type="entry name" value="AA_TRANSFER_CLASS_2"/>
    <property type="match status" value="1"/>
</dbReference>
<dbReference type="EC" id="2.3.1.37" evidence="5"/>
<organism evidence="17 18">
    <name type="scientific">Nocardia africana</name>
    <dbReference type="NCBI Taxonomy" id="134964"/>
    <lineage>
        <taxon>Bacteria</taxon>
        <taxon>Bacillati</taxon>
        <taxon>Actinomycetota</taxon>
        <taxon>Actinomycetes</taxon>
        <taxon>Mycobacteriales</taxon>
        <taxon>Nocardiaceae</taxon>
        <taxon>Nocardia</taxon>
    </lineage>
</organism>
<evidence type="ECO:0000256" key="15">
    <source>
        <dbReference type="RuleBase" id="RU003693"/>
    </source>
</evidence>
<gene>
    <name evidence="17" type="primary">hemA</name>
    <name evidence="17" type="ORF">ACFYTH_13370</name>
</gene>
<dbReference type="Pfam" id="PF00155">
    <property type="entry name" value="Aminotran_1_2"/>
    <property type="match status" value="1"/>
</dbReference>
<comment type="cofactor">
    <cofactor evidence="1 15">
        <name>pyridoxal 5'-phosphate</name>
        <dbReference type="ChEBI" id="CHEBI:597326"/>
    </cofactor>
</comment>